<organism evidence="1 2">
    <name type="scientific">Sphagnum magellanicum</name>
    <dbReference type="NCBI Taxonomy" id="128215"/>
    <lineage>
        <taxon>Eukaryota</taxon>
        <taxon>Viridiplantae</taxon>
        <taxon>Streptophyta</taxon>
        <taxon>Embryophyta</taxon>
        <taxon>Bryophyta</taxon>
        <taxon>Sphagnophytina</taxon>
        <taxon>Sphagnopsida</taxon>
        <taxon>Sphagnales</taxon>
        <taxon>Sphagnaceae</taxon>
        <taxon>Sphagnum</taxon>
    </lineage>
</organism>
<dbReference type="Proteomes" id="UP000828922">
    <property type="component" value="Linkage Group LG07"/>
</dbReference>
<name>A0ACB8HPK7_9BRYO</name>
<keyword evidence="2" id="KW-1185">Reference proteome</keyword>
<proteinExistence type="predicted"/>
<evidence type="ECO:0000313" key="1">
    <source>
        <dbReference type="EMBL" id="KAH9558186.1"/>
    </source>
</evidence>
<evidence type="ECO:0000313" key="2">
    <source>
        <dbReference type="Proteomes" id="UP000828922"/>
    </source>
</evidence>
<dbReference type="EMBL" id="CM038913">
    <property type="protein sequence ID" value="KAH9558186.1"/>
    <property type="molecule type" value="Genomic_DNA"/>
</dbReference>
<gene>
    <name evidence="1" type="ORF">CY35_07G124100</name>
</gene>
<protein>
    <submittedName>
        <fullName evidence="1">Uncharacterized protein</fullName>
    </submittedName>
</protein>
<comment type="caution">
    <text evidence="1">The sequence shown here is derived from an EMBL/GenBank/DDBJ whole genome shotgun (WGS) entry which is preliminary data.</text>
</comment>
<accession>A0ACB8HPK7</accession>
<reference evidence="2" key="1">
    <citation type="journal article" date="2022" name="New Phytol.">
        <title>Phylogenomic structure and speciation in an emerging model: the Sphagnum magellanicum complex (Bryophyta).</title>
        <authorList>
            <person name="Shaw A.J."/>
            <person name="Piatkowski B."/>
            <person name="Duffy A.M."/>
            <person name="Aguero B."/>
            <person name="Imwattana K."/>
            <person name="Nieto-Lugilde M."/>
            <person name="Healey A."/>
            <person name="Weston D.J."/>
            <person name="Patel M.N."/>
            <person name="Schmutz J."/>
            <person name="Grimwood J."/>
            <person name="Yavitt J.B."/>
            <person name="Hassel K."/>
            <person name="Stenoien H.K."/>
            <person name="Flatberg K.I."/>
            <person name="Bickford C.P."/>
            <person name="Hicks K.A."/>
        </authorList>
    </citation>
    <scope>NUCLEOTIDE SEQUENCE [LARGE SCALE GENOMIC DNA]</scope>
</reference>
<sequence>MASVKGNGRLAEHRDRKGHHHHTQRFHEDGLDEDDNNKVHQMKTEHDDGRDDLVTHYVAAHPKRRTAALAATIKHGHPTKITSSKKSEKKTSWQQKVSLICMKLLWKCAKPLSFVGFLLEWTLNFFALNGSLCTLPYRCIFHRNELVFPQPETSDYHTIIWHLDPRRHLYTNTSAAAKAISTKTDTASFPAEGSGSRSAMDVCIMASKLAYENKLVVQKVVEEDWNMHFVQFYECWNEYQKQKNTQVYIFTDKKQDANAVVIAWRGTEAFNAYDWSTDIDFSWVRFQNKMGVHLGFLEALGLCDRDDMETFNKMDKRSQRKYRTNSMPRRRNSTNSYIHTKQATSGLSDEIIANDDQKLAYDDITKKVAEIIHDNPDAKVFITGHSLGGALATLYGAMLFYNAEHEITDKLAAIYTFGQPRVGDKEFAKYGETHLKDQYFRVVYCNDIVPRVPFDNEIFEYKHIGECSYYDSVYNGQILQEEPYKNFFARRFFRLRMNALWELIQSAIILSMKHGHDYQESLLALLFRFIGLFFPGVVAHSPINYVNAVRLGPYPLARKIMEGVARISENLKTIKGVHELDTHLTN</sequence>